<evidence type="ECO:0000313" key="11">
    <source>
        <dbReference type="Proteomes" id="UP000005267"/>
    </source>
</evidence>
<feature type="binding site" evidence="7">
    <location>
        <position position="162"/>
    </location>
    <ligand>
        <name>Mn(2+)</name>
        <dbReference type="ChEBI" id="CHEBI:29035"/>
        <label>1</label>
    </ligand>
</feature>
<name>I3U8X4_ADVKW</name>
<dbReference type="InterPro" id="IPR023696">
    <property type="entry name" value="Ureohydrolase_dom_sf"/>
</dbReference>
<feature type="binding site" evidence="5">
    <location>
        <position position="251"/>
    </location>
    <ligand>
        <name>Mn(2+)</name>
        <dbReference type="ChEBI" id="CHEBI:29035"/>
        <label>2</label>
    </ligand>
</feature>
<accession>I3U8X4</accession>
<evidence type="ECO:0000256" key="3">
    <source>
        <dbReference type="ARBA" id="ARBA00022808"/>
    </source>
</evidence>
<evidence type="ECO:0000256" key="2">
    <source>
        <dbReference type="ARBA" id="ARBA00022801"/>
    </source>
</evidence>
<dbReference type="PIRSF" id="PIRSF036979">
    <property type="entry name" value="Arginase"/>
    <property type="match status" value="1"/>
</dbReference>
<organism evidence="10 11">
    <name type="scientific">Advenella kashmirensis (strain DSM 17095 / LMG 22695 / WT001)</name>
    <name type="common">Tetrathiobacter kashmirensis</name>
    <dbReference type="NCBI Taxonomy" id="1036672"/>
    <lineage>
        <taxon>Bacteria</taxon>
        <taxon>Pseudomonadati</taxon>
        <taxon>Pseudomonadota</taxon>
        <taxon>Betaproteobacteria</taxon>
        <taxon>Burkholderiales</taxon>
        <taxon>Alcaligenaceae</taxon>
    </lineage>
</organism>
<gene>
    <name evidence="5" type="primary">hutG</name>
    <name evidence="10" type="ordered locus">TKWG_04680</name>
</gene>
<comment type="function">
    <text evidence="5">Catalyzes the conversion of N-formimidoyl-L-glutamate to L-glutamate and formamide.</text>
</comment>
<dbReference type="OrthoDB" id="9789727at2"/>
<reference evidence="11" key="2">
    <citation type="journal article" date="2013" name="PLoS ONE">
        <title>Genome implosion elicits host-confinement in Alcaligenaceae: evidence from the comparative genomics of Tetrathiobacter kashmirensis, a pathogen in the making.</title>
        <authorList>
            <person name="Ghosh W."/>
            <person name="Alam M."/>
            <person name="Roy C."/>
            <person name="Pyne P."/>
            <person name="George A."/>
            <person name="Chakraborty R."/>
            <person name="Majumder S."/>
            <person name="Agarwal A."/>
            <person name="Chakraborty S."/>
            <person name="Majumdar S."/>
            <person name="Gupta S.K."/>
        </authorList>
    </citation>
    <scope>NUCLEOTIDE SEQUENCE [LARGE SCALE GENOMIC DNA]</scope>
    <source>
        <strain evidence="11">WT001</strain>
    </source>
</reference>
<keyword evidence="2 5" id="KW-0378">Hydrolase</keyword>
<dbReference type="HAMAP" id="MF_00737">
    <property type="entry name" value="Formimidoylglutam"/>
    <property type="match status" value="1"/>
</dbReference>
<dbReference type="InterPro" id="IPR005923">
    <property type="entry name" value="HutG"/>
</dbReference>
<keyword evidence="1 5" id="KW-0479">Metal-binding</keyword>
<dbReference type="UniPathway" id="UPA00379">
    <property type="reaction ID" value="UER00552"/>
</dbReference>
<dbReference type="GO" id="GO:0030145">
    <property type="term" value="F:manganese ion binding"/>
    <property type="evidence" value="ECO:0007669"/>
    <property type="project" value="UniProtKB-UniRule"/>
</dbReference>
<comment type="catalytic activity">
    <reaction evidence="5">
        <text>N-formimidoyl-L-glutamate + H2O = formamide + L-glutamate</text>
        <dbReference type="Rhea" id="RHEA:22492"/>
        <dbReference type="ChEBI" id="CHEBI:15377"/>
        <dbReference type="ChEBI" id="CHEBI:16397"/>
        <dbReference type="ChEBI" id="CHEBI:29985"/>
        <dbReference type="ChEBI" id="CHEBI:58928"/>
        <dbReference type="EC" id="3.5.3.8"/>
    </reaction>
</comment>
<feature type="binding site" evidence="5 7">
    <location>
        <position position="160"/>
    </location>
    <ligand>
        <name>Mn(2+)</name>
        <dbReference type="ChEBI" id="CHEBI:29035"/>
        <label>1</label>
    </ligand>
</feature>
<dbReference type="PRINTS" id="PR00116">
    <property type="entry name" value="ARGINASE"/>
</dbReference>
<evidence type="ECO:0000256" key="4">
    <source>
        <dbReference type="ARBA" id="ARBA00023211"/>
    </source>
</evidence>
<keyword evidence="11" id="KW-1185">Reference proteome</keyword>
<dbReference type="GO" id="GO:0008783">
    <property type="term" value="F:agmatinase activity"/>
    <property type="evidence" value="ECO:0007669"/>
    <property type="project" value="TreeGrafter"/>
</dbReference>
<keyword evidence="4 5" id="KW-0464">Manganese</keyword>
<dbReference type="RefSeq" id="WP_014749553.1">
    <property type="nucleotide sequence ID" value="NC_017964.1"/>
</dbReference>
<evidence type="ECO:0000256" key="5">
    <source>
        <dbReference type="HAMAP-Rule" id="MF_00737"/>
    </source>
</evidence>
<dbReference type="STRING" id="1036672.TKWG_04680"/>
<evidence type="ECO:0000256" key="1">
    <source>
        <dbReference type="ARBA" id="ARBA00022723"/>
    </source>
</evidence>
<dbReference type="InterPro" id="IPR020855">
    <property type="entry name" value="Ureohydrolase_Mn_BS"/>
</dbReference>
<feature type="binding site" evidence="5">
    <location>
        <position position="253"/>
    </location>
    <ligand>
        <name>Mn(2+)</name>
        <dbReference type="ChEBI" id="CHEBI:29035"/>
        <label>2</label>
    </ligand>
</feature>
<reference evidence="10 11" key="1">
    <citation type="journal article" date="2011" name="J. Bacteriol.">
        <title>Whole-genome shotgun sequencing of the sulfur-oxidizing chemoautotroph Tetrathiobacter kashmirensis.</title>
        <authorList>
            <person name="Ghosh W."/>
            <person name="George A."/>
            <person name="Agarwal A."/>
            <person name="Raj P."/>
            <person name="Alam M."/>
            <person name="Pyne P."/>
            <person name="Das Gupta S.K."/>
        </authorList>
    </citation>
    <scope>NUCLEOTIDE SEQUENCE [LARGE SCALE GENOMIC DNA]</scope>
    <source>
        <strain evidence="10 11">WT001</strain>
    </source>
</reference>
<feature type="binding site" evidence="5 7">
    <location>
        <position position="131"/>
    </location>
    <ligand>
        <name>Mn(2+)</name>
        <dbReference type="ChEBI" id="CHEBI:29035"/>
        <label>1</label>
    </ligand>
</feature>
<feature type="binding site" evidence="5 7">
    <location>
        <position position="251"/>
    </location>
    <ligand>
        <name>Mn(2+)</name>
        <dbReference type="ChEBI" id="CHEBI:29035"/>
        <label>1</label>
    </ligand>
</feature>
<feature type="binding site" evidence="5">
    <location>
        <position position="162"/>
    </location>
    <ligand>
        <name>Mn(2+)</name>
        <dbReference type="ChEBI" id="CHEBI:29035"/>
        <label>2</label>
    </ligand>
</feature>
<dbReference type="CDD" id="cd09988">
    <property type="entry name" value="Formimidoylglutamase"/>
    <property type="match status" value="1"/>
</dbReference>
<dbReference type="NCBIfam" id="TIGR01227">
    <property type="entry name" value="hutG"/>
    <property type="match status" value="1"/>
</dbReference>
<evidence type="ECO:0000313" key="10">
    <source>
        <dbReference type="EMBL" id="AFK61462.1"/>
    </source>
</evidence>
<dbReference type="PANTHER" id="PTHR11358:SF35">
    <property type="entry name" value="FORMIMIDOYLGLUTAMASE"/>
    <property type="match status" value="1"/>
</dbReference>
<evidence type="ECO:0000256" key="6">
    <source>
        <dbReference type="NCBIfam" id="TIGR01227"/>
    </source>
</evidence>
<dbReference type="PROSITE" id="PS01053">
    <property type="entry name" value="ARGINASE_1"/>
    <property type="match status" value="1"/>
</dbReference>
<dbReference type="EMBL" id="CP003555">
    <property type="protein sequence ID" value="AFK61462.1"/>
    <property type="molecule type" value="Genomic_DNA"/>
</dbReference>
<evidence type="ECO:0000256" key="7">
    <source>
        <dbReference type="PIRSR" id="PIRSR036979-1"/>
    </source>
</evidence>
<evidence type="ECO:0000256" key="8">
    <source>
        <dbReference type="PROSITE-ProRule" id="PRU00742"/>
    </source>
</evidence>
<dbReference type="AlphaFoldDB" id="I3U8X4"/>
<dbReference type="Gene3D" id="3.40.800.10">
    <property type="entry name" value="Ureohydrolase domain"/>
    <property type="match status" value="1"/>
</dbReference>
<dbReference type="GO" id="GO:0019556">
    <property type="term" value="P:L-histidine catabolic process to glutamate and formamide"/>
    <property type="evidence" value="ECO:0007669"/>
    <property type="project" value="UniProtKB-UniRule"/>
</dbReference>
<dbReference type="KEGG" id="aka:TKWG_04680"/>
<evidence type="ECO:0000256" key="9">
    <source>
        <dbReference type="RuleBase" id="RU003684"/>
    </source>
</evidence>
<protein>
    <recommendedName>
        <fullName evidence="5 6">Formimidoylglutamase</fullName>
        <ecNumber evidence="5 6">3.5.3.8</ecNumber>
    </recommendedName>
    <alternativeName>
        <fullName evidence="5">Formiminoglutamase</fullName>
    </alternativeName>
    <alternativeName>
        <fullName evidence="5">Formiminoglutamate hydrolase</fullName>
    </alternativeName>
</protein>
<dbReference type="Pfam" id="PF00491">
    <property type="entry name" value="Arginase"/>
    <property type="match status" value="1"/>
</dbReference>
<comment type="pathway">
    <text evidence="5">Amino-acid degradation; L-histidine degradation into L-glutamate; L-glutamate from N-formimidoyl-L-glutamate (hydrolase route): step 1/1.</text>
</comment>
<keyword evidence="3 5" id="KW-0369">Histidine metabolism</keyword>
<dbReference type="GO" id="GO:0050415">
    <property type="term" value="F:formimidoylglutamase activity"/>
    <property type="evidence" value="ECO:0007669"/>
    <property type="project" value="UniProtKB-UniRule"/>
</dbReference>
<sequence length="322" mass="35171">MNFTYHNDKSNIFLGRRVDSSERGDTCRLHQIAQPLGDPLPDSLNGQAVVLGFCCDEGVNRNHGRMGARQAPDHVRRALAGLPAHKLQRLYDAGDIGCDDNNLELAQSRLANRIGTLLNTSSRLAVIGGGHEIAYGSYLGLDQHLQATAQPGTVLVLNLDAHFDLRTSRPGSSGTPFDQVLEHATQHGRSVRYCCLGVSLLSNTPALFERARELGVTYLEDTQMQESQLPQIRQFVAAQLQEVSHLYLTIDMDVLPAWQAPGVSAPAAYGVSLSVIEAILGMAQESGKLRLLDIAEVNPEYDHDGLTAKTAARLIWRYLQPA</sequence>
<comment type="similarity">
    <text evidence="5 8 9">Belongs to the arginase family.</text>
</comment>
<proteinExistence type="inferred from homology"/>
<feature type="binding site" evidence="7">
    <location>
        <position position="253"/>
    </location>
    <ligand>
        <name>Mn(2+)</name>
        <dbReference type="ChEBI" id="CHEBI:29035"/>
        <label>1</label>
    </ligand>
</feature>
<dbReference type="HOGENOM" id="CLU_039478_2_0_4"/>
<dbReference type="InterPro" id="IPR006035">
    <property type="entry name" value="Ureohydrolase"/>
</dbReference>
<feature type="binding site" evidence="5">
    <location>
        <position position="160"/>
    </location>
    <ligand>
        <name>Mn(2+)</name>
        <dbReference type="ChEBI" id="CHEBI:29035"/>
        <label>2</label>
    </ligand>
</feature>
<feature type="binding site" evidence="5 7">
    <location>
        <position position="164"/>
    </location>
    <ligand>
        <name>Mn(2+)</name>
        <dbReference type="ChEBI" id="CHEBI:29035"/>
        <label>1</label>
    </ligand>
</feature>
<dbReference type="Proteomes" id="UP000005267">
    <property type="component" value="Chromosome"/>
</dbReference>
<dbReference type="PANTHER" id="PTHR11358">
    <property type="entry name" value="ARGINASE/AGMATINASE"/>
    <property type="match status" value="1"/>
</dbReference>
<dbReference type="GO" id="GO:0019557">
    <property type="term" value="P:L-histidine catabolic process to glutamate and formate"/>
    <property type="evidence" value="ECO:0007669"/>
    <property type="project" value="UniProtKB-UniPathway"/>
</dbReference>
<dbReference type="PROSITE" id="PS51409">
    <property type="entry name" value="ARGINASE_2"/>
    <property type="match status" value="1"/>
</dbReference>
<dbReference type="GO" id="GO:0033389">
    <property type="term" value="P:putrescine biosynthetic process from arginine, via agmatine"/>
    <property type="evidence" value="ECO:0007669"/>
    <property type="project" value="TreeGrafter"/>
</dbReference>
<dbReference type="SUPFAM" id="SSF52768">
    <property type="entry name" value="Arginase/deacetylase"/>
    <property type="match status" value="1"/>
</dbReference>
<dbReference type="EC" id="3.5.3.8" evidence="5 6"/>
<comment type="cofactor">
    <cofactor evidence="5 7">
        <name>Mn(2+)</name>
        <dbReference type="ChEBI" id="CHEBI:29035"/>
    </cofactor>
    <text evidence="5 7">Binds 2 manganese ions per subunit.</text>
</comment>